<evidence type="ECO:0000256" key="7">
    <source>
        <dbReference type="ARBA" id="ARBA00023128"/>
    </source>
</evidence>
<evidence type="ECO:0000256" key="4">
    <source>
        <dbReference type="ARBA" id="ARBA00022692"/>
    </source>
</evidence>
<protein>
    <submittedName>
        <fullName evidence="12">Uncharacterized protein</fullName>
    </submittedName>
</protein>
<evidence type="ECO:0000256" key="8">
    <source>
        <dbReference type="ARBA" id="ARBA00023136"/>
    </source>
</evidence>
<dbReference type="GO" id="GO:0031966">
    <property type="term" value="C:mitochondrial membrane"/>
    <property type="evidence" value="ECO:0007669"/>
    <property type="project" value="UniProtKB-SubCell"/>
</dbReference>
<dbReference type="GO" id="GO:0005469">
    <property type="term" value="F:succinate:fumarate antiporter activity"/>
    <property type="evidence" value="ECO:0007669"/>
    <property type="project" value="TreeGrafter"/>
</dbReference>
<accession>A0A9W7FU68</accession>
<keyword evidence="13" id="KW-1185">Reference proteome</keyword>
<evidence type="ECO:0000256" key="3">
    <source>
        <dbReference type="ARBA" id="ARBA00022448"/>
    </source>
</evidence>
<comment type="caution">
    <text evidence="12">The sequence shown here is derived from an EMBL/GenBank/DDBJ whole genome shotgun (WGS) entry which is preliminary data.</text>
</comment>
<feature type="repeat" description="Solcar" evidence="9">
    <location>
        <begin position="255"/>
        <end position="344"/>
    </location>
</feature>
<gene>
    <name evidence="12" type="ORF">TrLO_g15686</name>
</gene>
<dbReference type="EMBL" id="BRXW01000332">
    <property type="protein sequence ID" value="GMI18417.1"/>
    <property type="molecule type" value="Genomic_DNA"/>
</dbReference>
<evidence type="ECO:0000256" key="2">
    <source>
        <dbReference type="ARBA" id="ARBA00006375"/>
    </source>
</evidence>
<organism evidence="12 13">
    <name type="scientific">Triparma laevis f. longispina</name>
    <dbReference type="NCBI Taxonomy" id="1714387"/>
    <lineage>
        <taxon>Eukaryota</taxon>
        <taxon>Sar</taxon>
        <taxon>Stramenopiles</taxon>
        <taxon>Ochrophyta</taxon>
        <taxon>Bolidophyceae</taxon>
        <taxon>Parmales</taxon>
        <taxon>Triparmaceae</taxon>
        <taxon>Triparma</taxon>
    </lineage>
</organism>
<evidence type="ECO:0000256" key="1">
    <source>
        <dbReference type="ARBA" id="ARBA00004225"/>
    </source>
</evidence>
<dbReference type="InterPro" id="IPR018108">
    <property type="entry name" value="MCP_transmembrane"/>
</dbReference>
<dbReference type="Proteomes" id="UP001165122">
    <property type="component" value="Unassembled WGS sequence"/>
</dbReference>
<feature type="signal peptide" evidence="11">
    <location>
        <begin position="1"/>
        <end position="18"/>
    </location>
</feature>
<evidence type="ECO:0000256" key="9">
    <source>
        <dbReference type="PROSITE-ProRule" id="PRU00282"/>
    </source>
</evidence>
<evidence type="ECO:0000256" key="10">
    <source>
        <dbReference type="RuleBase" id="RU000488"/>
    </source>
</evidence>
<dbReference type="InterPro" id="IPR023395">
    <property type="entry name" value="MCP_dom_sf"/>
</dbReference>
<dbReference type="Pfam" id="PF00153">
    <property type="entry name" value="Mito_carr"/>
    <property type="match status" value="2"/>
</dbReference>
<evidence type="ECO:0000256" key="11">
    <source>
        <dbReference type="SAM" id="SignalP"/>
    </source>
</evidence>
<comment type="subcellular location">
    <subcellularLocation>
        <location evidence="1">Mitochondrion membrane</location>
        <topology evidence="1">Multi-pass membrane protein</topology>
    </subcellularLocation>
</comment>
<dbReference type="InterPro" id="IPR049563">
    <property type="entry name" value="TXTP-like"/>
</dbReference>
<dbReference type="AlphaFoldDB" id="A0A9W7FU68"/>
<sequence length="449" mass="48488">MKLCSLFASLALSQPLLSTVCTASTFSPSGVFIGLSTIRQTDDGAKADNGSPIDSLINSTFVQSQHDSHHIDFDEDDNDEDDDDGTAGFFISRAKTLNKPAIPTESINDTKPSPIAPRATRFKAAATAQQSSNHDAFLKMSALIPSRGGAVSTPSSDFAKQFFVSALVTLMFECAIGHSLEFTKISKQTNPHLSVGTILKKITSEKGIVGLWDGFVPWGVVQSIGKGGSFGMARGFITPLLMDLVDRDLLDEQSAKILIGGLSGVVQGYILSPTLLLKTRVMTDPAFREKMTGLATILKSFQVGARVVTKEGAFALMKGSNVFAFKRFFDWSTRFMFADMIESFVLARQGEVSPTDKMVCSMVGGMISSVVTLPIDALVAKIQDAKKAGDGASPFEMIGQEYKEGGLKGLWNSYMKAWEIRALHVGLTTVCLKTWTPLAYDLIFPGEKN</sequence>
<evidence type="ECO:0000313" key="13">
    <source>
        <dbReference type="Proteomes" id="UP001165122"/>
    </source>
</evidence>
<dbReference type="PANTHER" id="PTHR45788:SF2">
    <property type="entry name" value="SUCCINATE_FUMARATE MITOCHONDRIAL TRANSPORTER"/>
    <property type="match status" value="1"/>
</dbReference>
<evidence type="ECO:0000256" key="6">
    <source>
        <dbReference type="ARBA" id="ARBA00022989"/>
    </source>
</evidence>
<evidence type="ECO:0000313" key="12">
    <source>
        <dbReference type="EMBL" id="GMI18417.1"/>
    </source>
</evidence>
<proteinExistence type="inferred from homology"/>
<dbReference type="PANTHER" id="PTHR45788">
    <property type="entry name" value="SUCCINATE/FUMARATE MITOCHONDRIAL TRANSPORTER-RELATED"/>
    <property type="match status" value="1"/>
</dbReference>
<dbReference type="OrthoDB" id="10253709at2759"/>
<reference evidence="13" key="1">
    <citation type="journal article" date="2023" name="Commun. Biol.">
        <title>Genome analysis of Parmales, the sister group of diatoms, reveals the evolutionary specialization of diatoms from phago-mixotrophs to photoautotrophs.</title>
        <authorList>
            <person name="Ban H."/>
            <person name="Sato S."/>
            <person name="Yoshikawa S."/>
            <person name="Yamada K."/>
            <person name="Nakamura Y."/>
            <person name="Ichinomiya M."/>
            <person name="Sato N."/>
            <person name="Blanc-Mathieu R."/>
            <person name="Endo H."/>
            <person name="Kuwata A."/>
            <person name="Ogata H."/>
        </authorList>
    </citation>
    <scope>NUCLEOTIDE SEQUENCE [LARGE SCALE GENOMIC DNA]</scope>
    <source>
        <strain evidence="13">NIES 3700</strain>
    </source>
</reference>
<keyword evidence="11" id="KW-0732">Signal</keyword>
<keyword evidence="3 10" id="KW-0813">Transport</keyword>
<comment type="similarity">
    <text evidence="2 10">Belongs to the mitochondrial carrier (TC 2.A.29) family.</text>
</comment>
<dbReference type="Gene3D" id="1.50.40.10">
    <property type="entry name" value="Mitochondrial carrier domain"/>
    <property type="match status" value="1"/>
</dbReference>
<dbReference type="SUPFAM" id="SSF103506">
    <property type="entry name" value="Mitochondrial carrier"/>
    <property type="match status" value="1"/>
</dbReference>
<dbReference type="PROSITE" id="PS50920">
    <property type="entry name" value="SOLCAR"/>
    <property type="match status" value="1"/>
</dbReference>
<keyword evidence="6" id="KW-1133">Transmembrane helix</keyword>
<keyword evidence="4 9" id="KW-0812">Transmembrane</keyword>
<keyword evidence="8 9" id="KW-0472">Membrane</keyword>
<keyword evidence="7" id="KW-0496">Mitochondrion</keyword>
<name>A0A9W7FU68_9STRA</name>
<keyword evidence="5" id="KW-0677">Repeat</keyword>
<evidence type="ECO:0000256" key="5">
    <source>
        <dbReference type="ARBA" id="ARBA00022737"/>
    </source>
</evidence>
<feature type="chain" id="PRO_5040948418" evidence="11">
    <location>
        <begin position="19"/>
        <end position="449"/>
    </location>
</feature>